<evidence type="ECO:0000313" key="2">
    <source>
        <dbReference type="Proteomes" id="UP001431429"/>
    </source>
</evidence>
<reference evidence="1" key="1">
    <citation type="submission" date="2022-06" db="EMBL/GenBank/DDBJ databases">
        <title>Genome public.</title>
        <authorList>
            <person name="Sun Q."/>
        </authorList>
    </citation>
    <scope>NUCLEOTIDE SEQUENCE</scope>
    <source>
        <strain evidence="1">CWNU-1</strain>
    </source>
</reference>
<protein>
    <submittedName>
        <fullName evidence="1">Methyltransferase domain-containing protein</fullName>
    </submittedName>
</protein>
<organism evidence="1 2">
    <name type="scientific">Streptomyces albipurpureus</name>
    <dbReference type="NCBI Taxonomy" id="2897419"/>
    <lineage>
        <taxon>Bacteria</taxon>
        <taxon>Bacillati</taxon>
        <taxon>Actinomycetota</taxon>
        <taxon>Actinomycetes</taxon>
        <taxon>Kitasatosporales</taxon>
        <taxon>Streptomycetaceae</taxon>
        <taxon>Streptomyces</taxon>
    </lineage>
</organism>
<dbReference type="Pfam" id="PF13489">
    <property type="entry name" value="Methyltransf_23"/>
    <property type="match status" value="1"/>
</dbReference>
<evidence type="ECO:0000313" key="1">
    <source>
        <dbReference type="EMBL" id="MCM2391594.1"/>
    </source>
</evidence>
<gene>
    <name evidence="1" type="ORF">NBG84_25460</name>
</gene>
<keyword evidence="1" id="KW-0808">Transferase</keyword>
<dbReference type="Proteomes" id="UP001431429">
    <property type="component" value="Unassembled WGS sequence"/>
</dbReference>
<dbReference type="Gene3D" id="3.40.50.150">
    <property type="entry name" value="Vaccinia Virus protein VP39"/>
    <property type="match status" value="1"/>
</dbReference>
<comment type="caution">
    <text evidence="1">The sequence shown here is derived from an EMBL/GenBank/DDBJ whole genome shotgun (WGS) entry which is preliminary data.</text>
</comment>
<dbReference type="PANTHER" id="PTHR43861">
    <property type="entry name" value="TRANS-ACONITATE 2-METHYLTRANSFERASE-RELATED"/>
    <property type="match status" value="1"/>
</dbReference>
<dbReference type="GO" id="GO:0032259">
    <property type="term" value="P:methylation"/>
    <property type="evidence" value="ECO:0007669"/>
    <property type="project" value="UniProtKB-KW"/>
</dbReference>
<dbReference type="CDD" id="cd02440">
    <property type="entry name" value="AdoMet_MTases"/>
    <property type="match status" value="1"/>
</dbReference>
<sequence length="272" mass="29800">MTSAFSGGAEARPYVFAESGEGERDRLELLARMLDPMHRRALSLAGMRPGLRCLELGSGTGTIATWMADQVGARGSVLATDINLSFLKDLRHPNLTVRELDVLTGDIPRRSFDVITCRALLHHLSQWEPVVERLAGALKPDGVLVLIEPDAGAAVLGDPEHQRFWSAWCHWGRMEGIDFRLGRKLPRAVQRAGLDLHEVTMEVPFYGGGSSWDELYRSTVRAARPRPAAWTGRDPSAAFENLDRADGQLTCSFGWMAVCGRAAPATEAVPAQ</sequence>
<name>A0ABT0USL4_9ACTN</name>
<dbReference type="RefSeq" id="WP_250921926.1">
    <property type="nucleotide sequence ID" value="NZ_JAMQAW010000032.1"/>
</dbReference>
<keyword evidence="2" id="KW-1185">Reference proteome</keyword>
<accession>A0ABT0USL4</accession>
<dbReference type="InterPro" id="IPR029063">
    <property type="entry name" value="SAM-dependent_MTases_sf"/>
</dbReference>
<proteinExistence type="predicted"/>
<dbReference type="SUPFAM" id="SSF53335">
    <property type="entry name" value="S-adenosyl-L-methionine-dependent methyltransferases"/>
    <property type="match status" value="1"/>
</dbReference>
<dbReference type="EMBL" id="JAMQAW010000032">
    <property type="protein sequence ID" value="MCM2391594.1"/>
    <property type="molecule type" value="Genomic_DNA"/>
</dbReference>
<keyword evidence="1" id="KW-0489">Methyltransferase</keyword>
<dbReference type="GO" id="GO:0008168">
    <property type="term" value="F:methyltransferase activity"/>
    <property type="evidence" value="ECO:0007669"/>
    <property type="project" value="UniProtKB-KW"/>
</dbReference>